<keyword evidence="2" id="KW-1185">Reference proteome</keyword>
<dbReference type="Proteomes" id="UP000441754">
    <property type="component" value="Unassembled WGS sequence"/>
</dbReference>
<name>A0A7K0EL38_9BACT</name>
<evidence type="ECO:0000313" key="2">
    <source>
        <dbReference type="Proteomes" id="UP000441754"/>
    </source>
</evidence>
<sequence>MNAIFRLFWLVTISSIIWGCEPEDQMLVVSQYKGHTLQLIDHTTARSIGERNHQAVLVFDGKTVSDQNVGFPLQPEQFPNWIIRHYAPELSSPNQTPWTVYMSPKSFNRTEFEQMVACYEAKWMDFDTTLANFKTPGYGKTGRIERLVFGEAPRQLVFRPARLRYQSTYGREAKPEETFIINPDGTWFFRISSHNNGTQIVANAAYGSLLVSNGKLSIEKPLVISNEMHSIRPEMSGLSDLDYIQSFADSTGKPLLSVVNYPF</sequence>
<comment type="caution">
    <text evidence="1">The sequence shown here is derived from an EMBL/GenBank/DDBJ whole genome shotgun (WGS) entry which is preliminary data.</text>
</comment>
<dbReference type="AlphaFoldDB" id="A0A7K0EL38"/>
<reference evidence="1 2" key="1">
    <citation type="journal article" date="2018" name="Antonie Van Leeuwenhoek">
        <title>Larkinella terrae sp. nov., isolated from soil on Jeju Island, South Korea.</title>
        <authorList>
            <person name="Ten L.N."/>
            <person name="Jeon J."/>
            <person name="Park S.J."/>
            <person name="Park S."/>
            <person name="Lee S.Y."/>
            <person name="Kim M.K."/>
            <person name="Jung H.Y."/>
        </authorList>
    </citation>
    <scope>NUCLEOTIDE SEQUENCE [LARGE SCALE GENOMIC DNA]</scope>
    <source>
        <strain evidence="1 2">KCTC 52001</strain>
    </source>
</reference>
<accession>A0A7K0EL38</accession>
<proteinExistence type="predicted"/>
<dbReference type="RefSeq" id="WP_154175541.1">
    <property type="nucleotide sequence ID" value="NZ_WJXZ01000006.1"/>
</dbReference>
<protein>
    <submittedName>
        <fullName evidence="1">Uncharacterized protein</fullName>
    </submittedName>
</protein>
<gene>
    <name evidence="1" type="ORF">GJJ30_12775</name>
</gene>
<dbReference type="EMBL" id="WJXZ01000006">
    <property type="protein sequence ID" value="MRS62168.1"/>
    <property type="molecule type" value="Genomic_DNA"/>
</dbReference>
<organism evidence="1 2">
    <name type="scientific">Larkinella terrae</name>
    <dbReference type="NCBI Taxonomy" id="2025311"/>
    <lineage>
        <taxon>Bacteria</taxon>
        <taxon>Pseudomonadati</taxon>
        <taxon>Bacteroidota</taxon>
        <taxon>Cytophagia</taxon>
        <taxon>Cytophagales</taxon>
        <taxon>Spirosomataceae</taxon>
        <taxon>Larkinella</taxon>
    </lineage>
</organism>
<dbReference type="OrthoDB" id="930632at2"/>
<evidence type="ECO:0000313" key="1">
    <source>
        <dbReference type="EMBL" id="MRS62168.1"/>
    </source>
</evidence>